<evidence type="ECO:0000313" key="2">
    <source>
        <dbReference type="Proteomes" id="UP000800038"/>
    </source>
</evidence>
<evidence type="ECO:0000313" key="1">
    <source>
        <dbReference type="EMBL" id="KAF1945657.1"/>
    </source>
</evidence>
<dbReference type="Proteomes" id="UP000800038">
    <property type="component" value="Unassembled WGS sequence"/>
</dbReference>
<accession>A0A6A5T9S8</accession>
<dbReference type="EMBL" id="ML976008">
    <property type="protein sequence ID" value="KAF1945657.1"/>
    <property type="molecule type" value="Genomic_DNA"/>
</dbReference>
<organism evidence="1 2">
    <name type="scientific">Clathrospora elynae</name>
    <dbReference type="NCBI Taxonomy" id="706981"/>
    <lineage>
        <taxon>Eukaryota</taxon>
        <taxon>Fungi</taxon>
        <taxon>Dikarya</taxon>
        <taxon>Ascomycota</taxon>
        <taxon>Pezizomycotina</taxon>
        <taxon>Dothideomycetes</taxon>
        <taxon>Pleosporomycetidae</taxon>
        <taxon>Pleosporales</taxon>
        <taxon>Diademaceae</taxon>
        <taxon>Clathrospora</taxon>
    </lineage>
</organism>
<gene>
    <name evidence="1" type="ORF">EJ02DRAFT_35462</name>
</gene>
<name>A0A6A5T9S8_9PLEO</name>
<dbReference type="AlphaFoldDB" id="A0A6A5T9S8"/>
<proteinExistence type="predicted"/>
<reference evidence="1" key="1">
    <citation type="journal article" date="2020" name="Stud. Mycol.">
        <title>101 Dothideomycetes genomes: a test case for predicting lifestyles and emergence of pathogens.</title>
        <authorList>
            <person name="Haridas S."/>
            <person name="Albert R."/>
            <person name="Binder M."/>
            <person name="Bloem J."/>
            <person name="Labutti K."/>
            <person name="Salamov A."/>
            <person name="Andreopoulos B."/>
            <person name="Baker S."/>
            <person name="Barry K."/>
            <person name="Bills G."/>
            <person name="Bluhm B."/>
            <person name="Cannon C."/>
            <person name="Castanera R."/>
            <person name="Culley D."/>
            <person name="Daum C."/>
            <person name="Ezra D."/>
            <person name="Gonzalez J."/>
            <person name="Henrissat B."/>
            <person name="Kuo A."/>
            <person name="Liang C."/>
            <person name="Lipzen A."/>
            <person name="Lutzoni F."/>
            <person name="Magnuson J."/>
            <person name="Mondo S."/>
            <person name="Nolan M."/>
            <person name="Ohm R."/>
            <person name="Pangilinan J."/>
            <person name="Park H.-J."/>
            <person name="Ramirez L."/>
            <person name="Alfaro M."/>
            <person name="Sun H."/>
            <person name="Tritt A."/>
            <person name="Yoshinaga Y."/>
            <person name="Zwiers L.-H."/>
            <person name="Turgeon B."/>
            <person name="Goodwin S."/>
            <person name="Spatafora J."/>
            <person name="Crous P."/>
            <person name="Grigoriev I."/>
        </authorList>
    </citation>
    <scope>NUCLEOTIDE SEQUENCE</scope>
    <source>
        <strain evidence="1">CBS 161.51</strain>
    </source>
</reference>
<protein>
    <submittedName>
        <fullName evidence="1">Uncharacterized protein</fullName>
    </submittedName>
</protein>
<sequence>MRKSPSSPRAQYASFLLCFLTASSPTPSLTPRGAHKTHHIWNALDHHCYERACRPMKLSRLVPSLSEIPHQVI</sequence>
<keyword evidence="2" id="KW-1185">Reference proteome</keyword>